<name>A0A103XW43_CYNCS</name>
<protein>
    <submittedName>
        <fullName evidence="1">Uncharacterized protein</fullName>
    </submittedName>
</protein>
<keyword evidence="2" id="KW-1185">Reference proteome</keyword>
<evidence type="ECO:0000313" key="1">
    <source>
        <dbReference type="EMBL" id="KVH97906.1"/>
    </source>
</evidence>
<comment type="caution">
    <text evidence="1">The sequence shown here is derived from an EMBL/GenBank/DDBJ whole genome shotgun (WGS) entry which is preliminary data.</text>
</comment>
<reference evidence="1 2" key="1">
    <citation type="journal article" date="2016" name="Sci. Rep.">
        <title>The genome sequence of the outbreeding globe artichoke constructed de novo incorporating a phase-aware low-pass sequencing strategy of F1 progeny.</title>
        <authorList>
            <person name="Scaglione D."/>
            <person name="Reyes-Chin-Wo S."/>
            <person name="Acquadro A."/>
            <person name="Froenicke L."/>
            <person name="Portis E."/>
            <person name="Beitel C."/>
            <person name="Tirone M."/>
            <person name="Mauro R."/>
            <person name="Lo Monaco A."/>
            <person name="Mauromicale G."/>
            <person name="Faccioli P."/>
            <person name="Cattivelli L."/>
            <person name="Rieseberg L."/>
            <person name="Michelmore R."/>
            <person name="Lanteri S."/>
        </authorList>
    </citation>
    <scope>NUCLEOTIDE SEQUENCE [LARGE SCALE GENOMIC DNA]</scope>
    <source>
        <strain evidence="1">2C</strain>
    </source>
</reference>
<evidence type="ECO:0000313" key="2">
    <source>
        <dbReference type="Proteomes" id="UP000243975"/>
    </source>
</evidence>
<gene>
    <name evidence="1" type="ORF">Ccrd_023828</name>
</gene>
<organism evidence="1 2">
    <name type="scientific">Cynara cardunculus var. scolymus</name>
    <name type="common">Globe artichoke</name>
    <name type="synonym">Cynara scolymus</name>
    <dbReference type="NCBI Taxonomy" id="59895"/>
    <lineage>
        <taxon>Eukaryota</taxon>
        <taxon>Viridiplantae</taxon>
        <taxon>Streptophyta</taxon>
        <taxon>Embryophyta</taxon>
        <taxon>Tracheophyta</taxon>
        <taxon>Spermatophyta</taxon>
        <taxon>Magnoliopsida</taxon>
        <taxon>eudicotyledons</taxon>
        <taxon>Gunneridae</taxon>
        <taxon>Pentapetalae</taxon>
        <taxon>asterids</taxon>
        <taxon>campanulids</taxon>
        <taxon>Asterales</taxon>
        <taxon>Asteraceae</taxon>
        <taxon>Carduoideae</taxon>
        <taxon>Cardueae</taxon>
        <taxon>Carduinae</taxon>
        <taxon>Cynara</taxon>
    </lineage>
</organism>
<proteinExistence type="predicted"/>
<dbReference type="Proteomes" id="UP000243975">
    <property type="component" value="Unassembled WGS sequence"/>
</dbReference>
<accession>A0A103XW43</accession>
<dbReference type="AlphaFoldDB" id="A0A103XW43"/>
<dbReference type="EMBL" id="LEKV01003815">
    <property type="protein sequence ID" value="KVH97906.1"/>
    <property type="molecule type" value="Genomic_DNA"/>
</dbReference>
<dbReference type="Gramene" id="KVH97906">
    <property type="protein sequence ID" value="KVH97906"/>
    <property type="gene ID" value="Ccrd_023828"/>
</dbReference>
<sequence>MPLPLPQNSFTRLPFPKMPLPQKHSFPGALFPLSAPLPQQLKASNYHCYVDLNSQTRFQTRSPSFPIQARSSFPIPYWWRDNWNNEMYGRKACQLVKEFVSSDSDQLIVFNVNSLSLSILRNLQELRMCFIMNGEFVVLLSFNQMGILFLNAVQLSKGVSLRIQGGTTNKVESESTPISLIHTGGLEWKFSQVFGERAAGEEVQEE</sequence>